<sequence length="236" mass="26680">NQKAALRTDARRKREQRLRRQAKEIVTNCQAELKSAQECMREELAPLIDISIKPEPRPGKYHGKPPTTDTLFYWLCRVAECDSADRIIEERTRIRDGWERQMTETRIAALHAIDAAYVAALAECPPNSPKLYRSLQAIALEAVAKIRPQPSAVPILGSAMLTDIGDDRRLAEARSRHTADYRTQARTRNAERTLPPEDIADLMMTAGDTVMRRNGKYYAVSGQHQAGQNLLFDQAK</sequence>
<proteinExistence type="predicted"/>
<name>A0A2T2WQB0_9FIRM</name>
<evidence type="ECO:0000313" key="2">
    <source>
        <dbReference type="EMBL" id="PSR24420.1"/>
    </source>
</evidence>
<feature type="region of interest" description="Disordered" evidence="1">
    <location>
        <begin position="175"/>
        <end position="194"/>
    </location>
</feature>
<evidence type="ECO:0000256" key="1">
    <source>
        <dbReference type="SAM" id="MobiDB-lite"/>
    </source>
</evidence>
<feature type="non-terminal residue" evidence="2">
    <location>
        <position position="1"/>
    </location>
</feature>
<comment type="caution">
    <text evidence="2">The sequence shown here is derived from an EMBL/GenBank/DDBJ whole genome shotgun (WGS) entry which is preliminary data.</text>
</comment>
<dbReference type="EMBL" id="PXYW01000178">
    <property type="protein sequence ID" value="PSR24420.1"/>
    <property type="molecule type" value="Genomic_DNA"/>
</dbReference>
<accession>A0A2T2WQB0</accession>
<reference evidence="2 3" key="1">
    <citation type="journal article" date="2014" name="BMC Genomics">
        <title>Comparison of environmental and isolate Sulfobacillus genomes reveals diverse carbon, sulfur, nitrogen, and hydrogen metabolisms.</title>
        <authorList>
            <person name="Justice N.B."/>
            <person name="Norman A."/>
            <person name="Brown C.T."/>
            <person name="Singh A."/>
            <person name="Thomas B.C."/>
            <person name="Banfield J.F."/>
        </authorList>
    </citation>
    <scope>NUCLEOTIDE SEQUENCE [LARGE SCALE GENOMIC DNA]</scope>
    <source>
        <strain evidence="2">AMDSBA4</strain>
    </source>
</reference>
<protein>
    <submittedName>
        <fullName evidence="2">Uncharacterized protein</fullName>
    </submittedName>
</protein>
<gene>
    <name evidence="2" type="ORF">C7B46_21070</name>
</gene>
<dbReference type="AlphaFoldDB" id="A0A2T2WQB0"/>
<dbReference type="Proteomes" id="UP000242972">
    <property type="component" value="Unassembled WGS sequence"/>
</dbReference>
<organism evidence="2 3">
    <name type="scientific">Sulfobacillus benefaciens</name>
    <dbReference type="NCBI Taxonomy" id="453960"/>
    <lineage>
        <taxon>Bacteria</taxon>
        <taxon>Bacillati</taxon>
        <taxon>Bacillota</taxon>
        <taxon>Clostridia</taxon>
        <taxon>Eubacteriales</taxon>
        <taxon>Clostridiales Family XVII. Incertae Sedis</taxon>
        <taxon>Sulfobacillus</taxon>
    </lineage>
</organism>
<evidence type="ECO:0000313" key="3">
    <source>
        <dbReference type="Proteomes" id="UP000242972"/>
    </source>
</evidence>